<keyword evidence="7" id="KW-0482">Metalloprotease</keyword>
<evidence type="ECO:0000256" key="5">
    <source>
        <dbReference type="ARBA" id="ARBA00022801"/>
    </source>
</evidence>
<keyword evidence="8" id="KW-0170">Cobalt</keyword>
<comment type="similarity">
    <text evidence="12">Belongs to the peptidase M20C family.</text>
</comment>
<protein>
    <recommendedName>
        <fullName evidence="13">Cytosol non-specific dipeptidase</fullName>
        <ecNumber evidence="10">3.4.13.18</ecNumber>
    </recommendedName>
    <alternativeName>
        <fullName evidence="16">Aminoacyl-histidine dipeptidase</fullName>
    </alternativeName>
    <alternativeName>
        <fullName evidence="15">Beta-alanyl-histidine dipeptidase</fullName>
    </alternativeName>
    <alternativeName>
        <fullName evidence="14">Carnosinase</fullName>
    </alternativeName>
    <alternativeName>
        <fullName evidence="11">Peptidase D</fullName>
    </alternativeName>
    <alternativeName>
        <fullName evidence="17">Xaa-His dipeptidase</fullName>
    </alternativeName>
</protein>
<name>A0A0X1U8Z3_ANAPI</name>
<dbReference type="GO" id="GO:0005829">
    <property type="term" value="C:cytosol"/>
    <property type="evidence" value="ECO:0007669"/>
    <property type="project" value="TreeGrafter"/>
</dbReference>
<evidence type="ECO:0000313" key="20">
    <source>
        <dbReference type="EMBL" id="SHF14619.1"/>
    </source>
</evidence>
<dbReference type="EMBL" id="CP014223">
    <property type="protein sequence ID" value="AMJ41398.1"/>
    <property type="molecule type" value="Genomic_DNA"/>
</dbReference>
<keyword evidence="21" id="KW-1185">Reference proteome</keyword>
<dbReference type="OrthoDB" id="9773892at2"/>
<dbReference type="InterPro" id="IPR002933">
    <property type="entry name" value="Peptidase_M20"/>
</dbReference>
<evidence type="ECO:0000256" key="2">
    <source>
        <dbReference type="ARBA" id="ARBA00001947"/>
    </source>
</evidence>
<proteinExistence type="inferred from homology"/>
<dbReference type="FunFam" id="3.40.630.10:FF:000015">
    <property type="entry name" value="Aminoacyl-histidine dipeptidase PepD"/>
    <property type="match status" value="1"/>
</dbReference>
<evidence type="ECO:0000256" key="4">
    <source>
        <dbReference type="ARBA" id="ARBA00022723"/>
    </source>
</evidence>
<organism evidence="20 22">
    <name type="scientific">Anaerotignum propionicum DSM 1682</name>
    <dbReference type="NCBI Taxonomy" id="991789"/>
    <lineage>
        <taxon>Bacteria</taxon>
        <taxon>Bacillati</taxon>
        <taxon>Bacillota</taxon>
        <taxon>Clostridia</taxon>
        <taxon>Lachnospirales</taxon>
        <taxon>Anaerotignaceae</taxon>
        <taxon>Anaerotignum</taxon>
    </lineage>
</organism>
<accession>A0A0X1U8Z3</accession>
<sequence>MKRILENIEPCYVFRYFEDLTRIPRGSGNEDMVCEYLIKFAKDHEFTYYKDDMKNVLINVPATPGYENHPVIILQAHTDMVCEKNEETIHDFTKDPIKIEIEGDKVIAKETTLGADDGMGIALAMALATDPEAAHPALEIVCTSDEERGMSGVEFFDASVLKGRTLINLDADDEGVFVVGCAGGPVIRTEIPVVWENVTDEFIPVQIKIAGLKGGHSGEDIHRGRGNSNILLNRILRRIESAMHYYISEVSGGLQYNAIPREAEATIFVPNKNLEEVLKIVNEMTAIFKNEYYLIEDDMKISVEKVVAVSRRVLSKESQKGFMNFITFSECGITRMNLQLDGVVESSVSVGVVRTEADKLIVMTMTRSSMKSMYMEMYYKIVKLAQEVKGKIQILNNCPEWEFNPKSEVKQLFEKTYEEIFDKKPKVTVLHAGLECGIFAKKIPEYVDMIAVGPDIRDLHTPGEYVLISSVQRFYKFFKEVFKLL</sequence>
<keyword evidence="6" id="KW-0862">Zinc</keyword>
<dbReference type="Proteomes" id="UP000068026">
    <property type="component" value="Chromosome"/>
</dbReference>
<evidence type="ECO:0000256" key="11">
    <source>
        <dbReference type="ARBA" id="ARBA00044252"/>
    </source>
</evidence>
<dbReference type="EC" id="3.4.13.18" evidence="10"/>
<dbReference type="GO" id="GO:0006508">
    <property type="term" value="P:proteolysis"/>
    <property type="evidence" value="ECO:0007669"/>
    <property type="project" value="UniProtKB-KW"/>
</dbReference>
<evidence type="ECO:0000313" key="19">
    <source>
        <dbReference type="EMBL" id="AMJ41398.1"/>
    </source>
</evidence>
<evidence type="ECO:0000256" key="3">
    <source>
        <dbReference type="ARBA" id="ARBA00022670"/>
    </source>
</evidence>
<keyword evidence="5 19" id="KW-0378">Hydrolase</keyword>
<reference evidence="19 21" key="1">
    <citation type="journal article" date="2016" name="Genome Announc.">
        <title>Complete Genome Sequence of the Amino Acid-Fermenting Clostridium propionicum X2 (DSM 1682).</title>
        <authorList>
            <person name="Poehlein A."/>
            <person name="Schlien K."/>
            <person name="Chowdhury N.P."/>
            <person name="Gottschalk G."/>
            <person name="Buckel W."/>
            <person name="Daniel R."/>
        </authorList>
    </citation>
    <scope>NUCLEOTIDE SEQUENCE [LARGE SCALE GENOMIC DNA]</scope>
    <source>
        <strain evidence="19 21">X2</strain>
    </source>
</reference>
<gene>
    <name evidence="19" type="primary">pepD_1</name>
    <name evidence="19" type="ORF">CPRO_18120</name>
    <name evidence="20" type="ORF">SAMN02745151_02930</name>
</gene>
<evidence type="ECO:0000256" key="14">
    <source>
        <dbReference type="ARBA" id="ARBA00075285"/>
    </source>
</evidence>
<keyword evidence="3" id="KW-0645">Protease</keyword>
<dbReference type="Pfam" id="PF07687">
    <property type="entry name" value="M20_dimer"/>
    <property type="match status" value="1"/>
</dbReference>
<feature type="domain" description="Peptidase M20 dimerisation" evidence="18">
    <location>
        <begin position="210"/>
        <end position="293"/>
    </location>
</feature>
<keyword evidence="4" id="KW-0479">Metal-binding</keyword>
<reference evidence="21" key="2">
    <citation type="submission" date="2016-01" db="EMBL/GenBank/DDBJ databases">
        <authorList>
            <person name="Poehlein A."/>
            <person name="Schlien K."/>
            <person name="Gottschalk G."/>
            <person name="Buckel W."/>
            <person name="Daniel R."/>
        </authorList>
    </citation>
    <scope>NUCLEOTIDE SEQUENCE [LARGE SCALE GENOMIC DNA]</scope>
    <source>
        <strain evidence="21">X2</strain>
    </source>
</reference>
<evidence type="ECO:0000256" key="12">
    <source>
        <dbReference type="ARBA" id="ARBA00061423"/>
    </source>
</evidence>
<dbReference type="InterPro" id="IPR001160">
    <property type="entry name" value="Peptidase_M20C"/>
</dbReference>
<evidence type="ECO:0000256" key="6">
    <source>
        <dbReference type="ARBA" id="ARBA00022833"/>
    </source>
</evidence>
<dbReference type="PIRSF" id="PIRSF016599">
    <property type="entry name" value="Xaa-His_dipept"/>
    <property type="match status" value="1"/>
</dbReference>
<dbReference type="Gene3D" id="3.40.630.10">
    <property type="entry name" value="Zn peptidases"/>
    <property type="match status" value="2"/>
</dbReference>
<dbReference type="EMBL" id="FQUA01000020">
    <property type="protein sequence ID" value="SHF14619.1"/>
    <property type="molecule type" value="Genomic_DNA"/>
</dbReference>
<evidence type="ECO:0000259" key="18">
    <source>
        <dbReference type="Pfam" id="PF07687"/>
    </source>
</evidence>
<dbReference type="FunFam" id="3.40.630.10:FF:000018">
    <property type="entry name" value="Aminoacyl-histidine dipeptidase PepD"/>
    <property type="match status" value="1"/>
</dbReference>
<evidence type="ECO:0000256" key="10">
    <source>
        <dbReference type="ARBA" id="ARBA00038976"/>
    </source>
</evidence>
<evidence type="ECO:0000256" key="7">
    <source>
        <dbReference type="ARBA" id="ARBA00023049"/>
    </source>
</evidence>
<dbReference type="PANTHER" id="PTHR43501:SF1">
    <property type="entry name" value="CYTOSOL NON-SPECIFIC DIPEPTIDASE"/>
    <property type="match status" value="1"/>
</dbReference>
<dbReference type="InterPro" id="IPR011650">
    <property type="entry name" value="Peptidase_M20_dimer"/>
</dbReference>
<reference evidence="22" key="3">
    <citation type="submission" date="2016-11" db="EMBL/GenBank/DDBJ databases">
        <authorList>
            <person name="Jaros S."/>
            <person name="Januszkiewicz K."/>
            <person name="Wedrychowicz H."/>
        </authorList>
    </citation>
    <scope>NUCLEOTIDE SEQUENCE [LARGE SCALE GENOMIC DNA]</scope>
    <source>
        <strain evidence="22">DSM 1682</strain>
    </source>
</reference>
<dbReference type="KEGG" id="cpro:CPRO_18120"/>
<evidence type="ECO:0000256" key="17">
    <source>
        <dbReference type="ARBA" id="ARBA00078074"/>
    </source>
</evidence>
<evidence type="ECO:0000256" key="8">
    <source>
        <dbReference type="ARBA" id="ARBA00023285"/>
    </source>
</evidence>
<reference evidence="20" key="4">
    <citation type="submission" date="2016-11" db="EMBL/GenBank/DDBJ databases">
        <authorList>
            <person name="Varghese N."/>
            <person name="Submissions S."/>
        </authorList>
    </citation>
    <scope>NUCLEOTIDE SEQUENCE</scope>
    <source>
        <strain evidence="20">DSM 1682</strain>
    </source>
</reference>
<dbReference type="AlphaFoldDB" id="A0A0X1U8Z3"/>
<dbReference type="Pfam" id="PF01546">
    <property type="entry name" value="Peptidase_M20"/>
    <property type="match status" value="1"/>
</dbReference>
<dbReference type="Proteomes" id="UP000184204">
    <property type="component" value="Unassembled WGS sequence"/>
</dbReference>
<dbReference type="PANTHER" id="PTHR43501">
    <property type="entry name" value="CYTOSOL NON-SPECIFIC DIPEPTIDASE"/>
    <property type="match status" value="1"/>
</dbReference>
<dbReference type="SUPFAM" id="SSF53187">
    <property type="entry name" value="Zn-dependent exopeptidases"/>
    <property type="match status" value="1"/>
</dbReference>
<evidence type="ECO:0000256" key="15">
    <source>
        <dbReference type="ARBA" id="ARBA00076004"/>
    </source>
</evidence>
<dbReference type="GO" id="GO:0070573">
    <property type="term" value="F:metallodipeptidase activity"/>
    <property type="evidence" value="ECO:0007669"/>
    <property type="project" value="TreeGrafter"/>
</dbReference>
<dbReference type="PRINTS" id="PR00934">
    <property type="entry name" value="XHISDIPTASE"/>
</dbReference>
<keyword evidence="19" id="KW-0224">Dipeptidase</keyword>
<evidence type="ECO:0000256" key="1">
    <source>
        <dbReference type="ARBA" id="ARBA00001941"/>
    </source>
</evidence>
<evidence type="ECO:0000256" key="13">
    <source>
        <dbReference type="ARBA" id="ARBA00071271"/>
    </source>
</evidence>
<evidence type="ECO:0000313" key="21">
    <source>
        <dbReference type="Proteomes" id="UP000068026"/>
    </source>
</evidence>
<evidence type="ECO:0000256" key="16">
    <source>
        <dbReference type="ARBA" id="ARBA00077688"/>
    </source>
</evidence>
<evidence type="ECO:0000313" key="22">
    <source>
        <dbReference type="Proteomes" id="UP000184204"/>
    </source>
</evidence>
<comment type="cofactor">
    <cofactor evidence="2">
        <name>Zn(2+)</name>
        <dbReference type="ChEBI" id="CHEBI:29105"/>
    </cofactor>
</comment>
<comment type="catalytic activity">
    <reaction evidence="9">
        <text>Hydrolysis of dipeptides, preferentially hydrophobic dipeptides including prolyl amino acids.</text>
        <dbReference type="EC" id="3.4.13.18"/>
    </reaction>
</comment>
<dbReference type="RefSeq" id="WP_066050559.1">
    <property type="nucleotide sequence ID" value="NZ_CP014223.1"/>
</dbReference>
<dbReference type="GO" id="GO:0046872">
    <property type="term" value="F:metal ion binding"/>
    <property type="evidence" value="ECO:0007669"/>
    <property type="project" value="UniProtKB-KW"/>
</dbReference>
<comment type="cofactor">
    <cofactor evidence="1">
        <name>Co(2+)</name>
        <dbReference type="ChEBI" id="CHEBI:48828"/>
    </cofactor>
</comment>
<dbReference type="NCBIfam" id="TIGR01893">
    <property type="entry name" value="aa-his-dipept"/>
    <property type="match status" value="1"/>
</dbReference>
<evidence type="ECO:0000256" key="9">
    <source>
        <dbReference type="ARBA" id="ARBA00036421"/>
    </source>
</evidence>